<name>A0AAE8Y6J0_9ADEN</name>
<accession>A0AAE8Y6J0</accession>
<proteinExistence type="predicted"/>
<keyword evidence="2" id="KW-1185">Reference proteome</keyword>
<reference evidence="1 2" key="1">
    <citation type="submission" date="2021-07" db="EMBL/GenBank/DDBJ databases">
        <title>Novel adenovirus associated with necrotizing bronchiolitis in a captive reindeer (Rangifer tarandus).</title>
        <authorList>
            <person name="Dastjerdi A."/>
            <person name="Jeckel S."/>
            <person name="Davies H."/>
            <person name="Irving J."/>
            <person name="Lounge C."/>
            <person name="Plummer C."/>
            <person name="Vidovszky M.Z."/>
            <person name="Harrach B."/>
            <person name="Chantrey J."/>
            <person name="Williams J."/>
        </authorList>
    </citation>
    <scope>NUCLEOTIDE SEQUENCE [LARGE SCALE GENOMIC DNA]</scope>
    <source>
        <strain evidence="1 2">UK_2021</strain>
    </source>
</reference>
<protein>
    <submittedName>
        <fullName evidence="1">U exon protein</fullName>
    </submittedName>
</protein>
<evidence type="ECO:0000313" key="1">
    <source>
        <dbReference type="EMBL" id="UDF05969.1"/>
    </source>
</evidence>
<sequence length="155" mass="17680">MKVTYNGEVFESDVDFRAFRKYAYANRIGYESFEEGHWITAHGEKSSTQVKQDLRCPALFRAQAFKDFVYQLQPASGARPPRSPLPRMPQLSCAPRFSSRRACPSQQVALRVHLPAARAERARRPLCPLPARPCWKLTRWLGSVPWSLRSGSAFP</sequence>
<organism evidence="1 2">
    <name type="scientific">reindeer adenovirus 1</name>
    <dbReference type="NCBI Taxonomy" id="2885353"/>
    <lineage>
        <taxon>Viruses</taxon>
        <taxon>Varidnaviria</taxon>
        <taxon>Bamfordvirae</taxon>
        <taxon>Preplasmiviricota</taxon>
        <taxon>Polisuviricotina</taxon>
        <taxon>Pharingeaviricetes</taxon>
        <taxon>Rowavirales</taxon>
        <taxon>Adenoviridae</taxon>
        <taxon>Mastadenovirus</taxon>
        <taxon>Mastadenovirus tarandri</taxon>
    </lineage>
</organism>
<dbReference type="Proteomes" id="UP001264104">
    <property type="component" value="Segment"/>
</dbReference>
<evidence type="ECO:0000313" key="2">
    <source>
        <dbReference type="Proteomes" id="UP001264104"/>
    </source>
</evidence>
<dbReference type="EMBL" id="MZ507556">
    <property type="protein sequence ID" value="UDF05969.1"/>
    <property type="molecule type" value="Genomic_DNA"/>
</dbReference>